<dbReference type="PANTHER" id="PTHR43877">
    <property type="entry name" value="AMINOALKYLPHOSPHONATE N-ACETYLTRANSFERASE-RELATED-RELATED"/>
    <property type="match status" value="1"/>
</dbReference>
<name>A4X921_SALTO</name>
<feature type="domain" description="N-acetyltransferase" evidence="3">
    <location>
        <begin position="10"/>
        <end position="169"/>
    </location>
</feature>
<dbReference type="AlphaFoldDB" id="A4X921"/>
<keyword evidence="1 4" id="KW-0808">Transferase</keyword>
<dbReference type="EMBL" id="CP000667">
    <property type="protein sequence ID" value="ABP55371.1"/>
    <property type="molecule type" value="Genomic_DNA"/>
</dbReference>
<dbReference type="PROSITE" id="PS51186">
    <property type="entry name" value="GNAT"/>
    <property type="match status" value="1"/>
</dbReference>
<dbReference type="Proteomes" id="UP000000235">
    <property type="component" value="Chromosome"/>
</dbReference>
<accession>A4X921</accession>
<protein>
    <submittedName>
        <fullName evidence="4">GCN5-related N-acetyltransferase</fullName>
    </submittedName>
</protein>
<dbReference type="InterPro" id="IPR000182">
    <property type="entry name" value="GNAT_dom"/>
</dbReference>
<dbReference type="Gene3D" id="3.40.630.30">
    <property type="match status" value="1"/>
</dbReference>
<dbReference type="SUPFAM" id="SSF55729">
    <property type="entry name" value="Acyl-CoA N-acyltransferases (Nat)"/>
    <property type="match status" value="1"/>
</dbReference>
<dbReference type="KEGG" id="stp:Strop_2933"/>
<dbReference type="PATRIC" id="fig|369723.5.peg.3021"/>
<dbReference type="eggNOG" id="COG1247">
    <property type="taxonomic scope" value="Bacteria"/>
</dbReference>
<dbReference type="InterPro" id="IPR016181">
    <property type="entry name" value="Acyl_CoA_acyltransferase"/>
</dbReference>
<evidence type="ECO:0000256" key="1">
    <source>
        <dbReference type="ARBA" id="ARBA00022679"/>
    </source>
</evidence>
<organism evidence="4 5">
    <name type="scientific">Salinispora tropica (strain ATCC BAA-916 / DSM 44818 / JCM 13857 / NBRC 105044 / CNB-440)</name>
    <dbReference type="NCBI Taxonomy" id="369723"/>
    <lineage>
        <taxon>Bacteria</taxon>
        <taxon>Bacillati</taxon>
        <taxon>Actinomycetota</taxon>
        <taxon>Actinomycetes</taxon>
        <taxon>Micromonosporales</taxon>
        <taxon>Micromonosporaceae</taxon>
        <taxon>Salinispora</taxon>
    </lineage>
</organism>
<dbReference type="CDD" id="cd04301">
    <property type="entry name" value="NAT_SF"/>
    <property type="match status" value="1"/>
</dbReference>
<evidence type="ECO:0000313" key="5">
    <source>
        <dbReference type="Proteomes" id="UP000000235"/>
    </source>
</evidence>
<evidence type="ECO:0000256" key="2">
    <source>
        <dbReference type="ARBA" id="ARBA00023315"/>
    </source>
</evidence>
<proteinExistence type="predicted"/>
<dbReference type="STRING" id="369723.Strop_2933"/>
<dbReference type="HOGENOM" id="CLU_013985_18_2_11"/>
<dbReference type="RefSeq" id="WP_012014149.1">
    <property type="nucleotide sequence ID" value="NC_009380.1"/>
</dbReference>
<dbReference type="InterPro" id="IPR050832">
    <property type="entry name" value="Bact_Acetyltransf"/>
</dbReference>
<reference evidence="5" key="1">
    <citation type="journal article" date="2007" name="Proc. Natl. Acad. Sci. U.S.A.">
        <title>Genome sequencing reveals complex secondary metabolome in the marine actinomycete Salinispora tropica.</title>
        <authorList>
            <person name="Udwary D.W."/>
            <person name="Zeigler L."/>
            <person name="Asolkar R.N."/>
            <person name="Singan V."/>
            <person name="Lapidus A."/>
            <person name="Fenical W."/>
            <person name="Jensen P.R."/>
            <person name="Moore B.S."/>
        </authorList>
    </citation>
    <scope>NUCLEOTIDE SEQUENCE [LARGE SCALE GENOMIC DNA]</scope>
    <source>
        <strain evidence="5">ATCC BAA-916 / DSM 44818 / CNB-440</strain>
    </source>
</reference>
<evidence type="ECO:0000313" key="4">
    <source>
        <dbReference type="EMBL" id="ABP55371.1"/>
    </source>
</evidence>
<evidence type="ECO:0000259" key="3">
    <source>
        <dbReference type="PROSITE" id="PS51186"/>
    </source>
</evidence>
<dbReference type="Pfam" id="PF00583">
    <property type="entry name" value="Acetyltransf_1"/>
    <property type="match status" value="1"/>
</dbReference>
<keyword evidence="5" id="KW-1185">Reference proteome</keyword>
<gene>
    <name evidence="4" type="ordered locus">Strop_2933</name>
</gene>
<sequence length="169" mass="18201">MNDSDPTRGPAIRPAAADDAAAVAAVYVRSWRAAYAELLPKEVLASLDEADWARRFRSRWDPARCTLLAFTPGRVIGVAMAGPDRQDPLLAEIYAIYVLPSVQGQGVGAALLDAAIAHLDAPLVRLWCAAANNGSRRFYESQGFALDGATGSYEISGHRLATVRYVCPR</sequence>
<dbReference type="PANTHER" id="PTHR43877:SF2">
    <property type="entry name" value="AMINOALKYLPHOSPHONATE N-ACETYLTRANSFERASE-RELATED"/>
    <property type="match status" value="1"/>
</dbReference>
<keyword evidence="2" id="KW-0012">Acyltransferase</keyword>
<dbReference type="GO" id="GO:0016747">
    <property type="term" value="F:acyltransferase activity, transferring groups other than amino-acyl groups"/>
    <property type="evidence" value="ECO:0007669"/>
    <property type="project" value="InterPro"/>
</dbReference>